<dbReference type="EMBL" id="QKLU01000008">
    <property type="protein sequence ID" value="PYF70619.1"/>
    <property type="molecule type" value="Genomic_DNA"/>
</dbReference>
<dbReference type="Proteomes" id="UP000248198">
    <property type="component" value="Unassembled WGS sequence"/>
</dbReference>
<sequence length="93" mass="10588">MYKLLEEIRDCKVCEIYPELEANPIVSASSKSKIVIIGQARGRIVHQTGIKETAAEINSPEHFLAKILQELSRKDIVKSVKGHKVDFIWMVLR</sequence>
<dbReference type="InterPro" id="IPR036895">
    <property type="entry name" value="Uracil-DNA_glycosylase-like_sf"/>
</dbReference>
<keyword evidence="2" id="KW-1185">Reference proteome</keyword>
<accession>A0A318UAY0</accession>
<proteinExistence type="predicted"/>
<dbReference type="SUPFAM" id="SSF52141">
    <property type="entry name" value="Uracil-DNA glycosylase-like"/>
    <property type="match status" value="1"/>
</dbReference>
<dbReference type="RefSeq" id="WP_245943742.1">
    <property type="nucleotide sequence ID" value="NZ_QKLU01000008.1"/>
</dbReference>
<evidence type="ECO:0000313" key="1">
    <source>
        <dbReference type="EMBL" id="PYF70619.1"/>
    </source>
</evidence>
<dbReference type="Gene3D" id="1.10.10.10">
    <property type="entry name" value="Winged helix-like DNA-binding domain superfamily/Winged helix DNA-binding domain"/>
    <property type="match status" value="1"/>
</dbReference>
<evidence type="ECO:0000313" key="2">
    <source>
        <dbReference type="Proteomes" id="UP000248198"/>
    </source>
</evidence>
<name>A0A318UAY0_9SPHI</name>
<organism evidence="1 2">
    <name type="scientific">Pedobacter nutrimenti</name>
    <dbReference type="NCBI Taxonomy" id="1241337"/>
    <lineage>
        <taxon>Bacteria</taxon>
        <taxon>Pseudomonadati</taxon>
        <taxon>Bacteroidota</taxon>
        <taxon>Sphingobacteriia</taxon>
        <taxon>Sphingobacteriales</taxon>
        <taxon>Sphingobacteriaceae</taxon>
        <taxon>Pedobacter</taxon>
    </lineage>
</organism>
<reference evidence="1 2" key="1">
    <citation type="submission" date="2018-06" db="EMBL/GenBank/DDBJ databases">
        <title>Genomic Encyclopedia of Archaeal and Bacterial Type Strains, Phase II (KMG-II): from individual species to whole genera.</title>
        <authorList>
            <person name="Goeker M."/>
        </authorList>
    </citation>
    <scope>NUCLEOTIDE SEQUENCE [LARGE SCALE GENOMIC DNA]</scope>
    <source>
        <strain evidence="1 2">DSM 27372</strain>
    </source>
</reference>
<gene>
    <name evidence="1" type="ORF">B0O44_10845</name>
</gene>
<dbReference type="InterPro" id="IPR036388">
    <property type="entry name" value="WH-like_DNA-bd_sf"/>
</dbReference>
<protein>
    <submittedName>
        <fullName evidence="1">Transcriptional regulator</fullName>
    </submittedName>
</protein>
<comment type="caution">
    <text evidence="1">The sequence shown here is derived from an EMBL/GenBank/DDBJ whole genome shotgun (WGS) entry which is preliminary data.</text>
</comment>
<dbReference type="AlphaFoldDB" id="A0A318UAY0"/>